<evidence type="ECO:0000313" key="9">
    <source>
        <dbReference type="Proteomes" id="UP000694864"/>
    </source>
</evidence>
<dbReference type="SUPFAM" id="SSF54171">
    <property type="entry name" value="DNA-binding domain"/>
    <property type="match status" value="1"/>
</dbReference>
<keyword evidence="3" id="KW-0805">Transcription regulation</keyword>
<keyword evidence="9" id="KW-1185">Reference proteome</keyword>
<evidence type="ECO:0000256" key="2">
    <source>
        <dbReference type="ARBA" id="ARBA00022745"/>
    </source>
</evidence>
<keyword evidence="6" id="KW-0539">Nucleus</keyword>
<evidence type="ECO:0000256" key="5">
    <source>
        <dbReference type="ARBA" id="ARBA00023163"/>
    </source>
</evidence>
<dbReference type="Gene3D" id="3.30.730.10">
    <property type="entry name" value="AP2/ERF domain"/>
    <property type="match status" value="1"/>
</dbReference>
<gene>
    <name evidence="10" type="primary">LOC104738881</name>
</gene>
<comment type="similarity">
    <text evidence="7">Belongs to the AP2/ERF transcription factor family. ERF subfamily.</text>
</comment>
<evidence type="ECO:0000256" key="6">
    <source>
        <dbReference type="ARBA" id="ARBA00023242"/>
    </source>
</evidence>
<accession>A0ABM0VK19</accession>
<keyword evidence="2" id="KW-0936">Ethylene signaling pathway</keyword>
<dbReference type="PRINTS" id="PR00367">
    <property type="entry name" value="ETHRSPELEMNT"/>
</dbReference>
<reference evidence="10" key="2">
    <citation type="submission" date="2025-08" db="UniProtKB">
        <authorList>
            <consortium name="RefSeq"/>
        </authorList>
    </citation>
    <scope>IDENTIFICATION</scope>
    <source>
        <tissue evidence="10">Leaf</tissue>
    </source>
</reference>
<feature type="domain" description="AP2/ERF" evidence="8">
    <location>
        <begin position="23"/>
        <end position="80"/>
    </location>
</feature>
<proteinExistence type="inferred from homology"/>
<reference evidence="9" key="1">
    <citation type="journal article" date="2014" name="Nat. Commun.">
        <title>The emerging biofuel crop Camelina sativa retains a highly undifferentiated hexaploid genome structure.</title>
        <authorList>
            <person name="Kagale S."/>
            <person name="Koh C."/>
            <person name="Nixon J."/>
            <person name="Bollina V."/>
            <person name="Clarke W.E."/>
            <person name="Tuteja R."/>
            <person name="Spillane C."/>
            <person name="Robinson S.J."/>
            <person name="Links M.G."/>
            <person name="Clarke C."/>
            <person name="Higgins E.E."/>
            <person name="Huebert T."/>
            <person name="Sharpe A.G."/>
            <person name="Parkin I.A."/>
        </authorList>
    </citation>
    <scope>NUCLEOTIDE SEQUENCE [LARGE SCALE GENOMIC DNA]</scope>
    <source>
        <strain evidence="9">cv. DH55</strain>
    </source>
</reference>
<evidence type="ECO:0000259" key="8">
    <source>
        <dbReference type="PROSITE" id="PS51032"/>
    </source>
</evidence>
<sequence length="199" mass="21474">MTPQDQKSVTNAAGGGEMVREVRYRGVRKRPWGKYAAEIRNPISKNRKWLGTFNTAEDAARAYDSAAREFRGSKAITNFPLPGHGRGALVTPVRTIPPGARDVEISFSLSEPAGAQDVLSPAVAEAVAGFYLDQPEAIELREELDRVYPLGFEPDDMGLSIGLETPVEVEPESSSAVEVEPESYSAVDGNVNLDLNLGA</sequence>
<evidence type="ECO:0000256" key="1">
    <source>
        <dbReference type="ARBA" id="ARBA00004123"/>
    </source>
</evidence>
<keyword evidence="5" id="KW-0804">Transcription</keyword>
<dbReference type="CDD" id="cd00018">
    <property type="entry name" value="AP2"/>
    <property type="match status" value="1"/>
</dbReference>
<protein>
    <submittedName>
        <fullName evidence="10">Ethylene-responsive transcription factor 10-like</fullName>
    </submittedName>
</protein>
<comment type="subcellular location">
    <subcellularLocation>
        <location evidence="1">Nucleus</location>
    </subcellularLocation>
</comment>
<organism evidence="9 10">
    <name type="scientific">Camelina sativa</name>
    <name type="common">False flax</name>
    <name type="synonym">Myagrum sativum</name>
    <dbReference type="NCBI Taxonomy" id="90675"/>
    <lineage>
        <taxon>Eukaryota</taxon>
        <taxon>Viridiplantae</taxon>
        <taxon>Streptophyta</taxon>
        <taxon>Embryophyta</taxon>
        <taxon>Tracheophyta</taxon>
        <taxon>Spermatophyta</taxon>
        <taxon>Magnoliopsida</taxon>
        <taxon>eudicotyledons</taxon>
        <taxon>Gunneridae</taxon>
        <taxon>Pentapetalae</taxon>
        <taxon>rosids</taxon>
        <taxon>malvids</taxon>
        <taxon>Brassicales</taxon>
        <taxon>Brassicaceae</taxon>
        <taxon>Camelineae</taxon>
        <taxon>Camelina</taxon>
    </lineage>
</organism>
<dbReference type="InterPro" id="IPR036955">
    <property type="entry name" value="AP2/ERF_dom_sf"/>
</dbReference>
<dbReference type="PANTHER" id="PTHR31677:SF228">
    <property type="entry name" value="ETHYLENE-RESPONSIVE TRANSCRIPTION FACTOR 10-RELATED"/>
    <property type="match status" value="1"/>
</dbReference>
<evidence type="ECO:0000256" key="3">
    <source>
        <dbReference type="ARBA" id="ARBA00023015"/>
    </source>
</evidence>
<dbReference type="InterPro" id="IPR016177">
    <property type="entry name" value="DNA-bd_dom_sf"/>
</dbReference>
<evidence type="ECO:0000313" key="10">
    <source>
        <dbReference type="RefSeq" id="XP_010457396.1"/>
    </source>
</evidence>
<evidence type="ECO:0000256" key="4">
    <source>
        <dbReference type="ARBA" id="ARBA00023125"/>
    </source>
</evidence>
<keyword evidence="4" id="KW-0238">DNA-binding</keyword>
<dbReference type="PROSITE" id="PS51032">
    <property type="entry name" value="AP2_ERF"/>
    <property type="match status" value="1"/>
</dbReference>
<dbReference type="Pfam" id="PF00847">
    <property type="entry name" value="AP2"/>
    <property type="match status" value="1"/>
</dbReference>
<name>A0ABM0VK19_CAMSA</name>
<dbReference type="PANTHER" id="PTHR31677">
    <property type="entry name" value="AP2 DOMAIN CLASS TRANSCRIPTION FACTOR"/>
    <property type="match status" value="1"/>
</dbReference>
<dbReference type="Proteomes" id="UP000694864">
    <property type="component" value="Chromosome 14"/>
</dbReference>
<dbReference type="InterPro" id="IPR001471">
    <property type="entry name" value="AP2/ERF_dom"/>
</dbReference>
<evidence type="ECO:0000256" key="7">
    <source>
        <dbReference type="ARBA" id="ARBA00024343"/>
    </source>
</evidence>
<dbReference type="GeneID" id="104738881"/>
<dbReference type="SMART" id="SM00380">
    <property type="entry name" value="AP2"/>
    <property type="match status" value="1"/>
</dbReference>
<dbReference type="RefSeq" id="XP_010457396.1">
    <property type="nucleotide sequence ID" value="XM_010459094.2"/>
</dbReference>